<comment type="caution">
    <text evidence="1">The sequence shown here is derived from an EMBL/GenBank/DDBJ whole genome shotgun (WGS) entry which is preliminary data.</text>
</comment>
<gene>
    <name evidence="1" type="ORF">M9H77_04212</name>
</gene>
<organism evidence="1 2">
    <name type="scientific">Catharanthus roseus</name>
    <name type="common">Madagascar periwinkle</name>
    <name type="synonym">Vinca rosea</name>
    <dbReference type="NCBI Taxonomy" id="4058"/>
    <lineage>
        <taxon>Eukaryota</taxon>
        <taxon>Viridiplantae</taxon>
        <taxon>Streptophyta</taxon>
        <taxon>Embryophyta</taxon>
        <taxon>Tracheophyta</taxon>
        <taxon>Spermatophyta</taxon>
        <taxon>Magnoliopsida</taxon>
        <taxon>eudicotyledons</taxon>
        <taxon>Gunneridae</taxon>
        <taxon>Pentapetalae</taxon>
        <taxon>asterids</taxon>
        <taxon>lamiids</taxon>
        <taxon>Gentianales</taxon>
        <taxon>Apocynaceae</taxon>
        <taxon>Rauvolfioideae</taxon>
        <taxon>Vinceae</taxon>
        <taxon>Catharanthinae</taxon>
        <taxon>Catharanthus</taxon>
    </lineage>
</organism>
<accession>A0ACC0CDF9</accession>
<evidence type="ECO:0000313" key="1">
    <source>
        <dbReference type="EMBL" id="KAI5682984.1"/>
    </source>
</evidence>
<protein>
    <submittedName>
        <fullName evidence="1">Uncharacterized protein</fullName>
    </submittedName>
</protein>
<sequence length="247" mass="28276">MEVSRPLQPDEEREREEERRKRRNERFFWKDDLQKLLADRWLTNSIQGDELVLLRVTHSNIKSFAAAVRFFLQGIISQLRERLESDVNLGIQGRVYYGLVMLKHLHLDSGLGLGKHDGMVKGKRRFDCPPLDGAMVRPDKVERVQVEKLELEIFPLLNYFTTGQGQGQGQASSSVSKYTLVELGRRFVCCCVIHVHISYSLYDLLIGQSDDDALPVLVFTLSVCVFSGLMAFGFSFLRDAQHQNNSL</sequence>
<dbReference type="Proteomes" id="UP001060085">
    <property type="component" value="Linkage Group LG01"/>
</dbReference>
<reference evidence="2" key="1">
    <citation type="journal article" date="2023" name="Nat. Plants">
        <title>Single-cell RNA sequencing provides a high-resolution roadmap for understanding the multicellular compartmentation of specialized metabolism.</title>
        <authorList>
            <person name="Sun S."/>
            <person name="Shen X."/>
            <person name="Li Y."/>
            <person name="Li Y."/>
            <person name="Wang S."/>
            <person name="Li R."/>
            <person name="Zhang H."/>
            <person name="Shen G."/>
            <person name="Guo B."/>
            <person name="Wei J."/>
            <person name="Xu J."/>
            <person name="St-Pierre B."/>
            <person name="Chen S."/>
            <person name="Sun C."/>
        </authorList>
    </citation>
    <scope>NUCLEOTIDE SEQUENCE [LARGE SCALE GENOMIC DNA]</scope>
</reference>
<keyword evidence="2" id="KW-1185">Reference proteome</keyword>
<proteinExistence type="predicted"/>
<dbReference type="EMBL" id="CM044701">
    <property type="protein sequence ID" value="KAI5682984.1"/>
    <property type="molecule type" value="Genomic_DNA"/>
</dbReference>
<name>A0ACC0CDF9_CATRO</name>
<evidence type="ECO:0000313" key="2">
    <source>
        <dbReference type="Proteomes" id="UP001060085"/>
    </source>
</evidence>